<feature type="domain" description="Quinate/shikimate 5-dehydrogenase/glutamyl-tRNA reductase" evidence="1">
    <location>
        <begin position="328"/>
        <end position="395"/>
    </location>
</feature>
<dbReference type="Gene3D" id="3.20.20.70">
    <property type="entry name" value="Aldolase class I"/>
    <property type="match status" value="1"/>
</dbReference>
<dbReference type="InterPro" id="IPR041121">
    <property type="entry name" value="SDH_C"/>
</dbReference>
<dbReference type="CDD" id="cd00502">
    <property type="entry name" value="DHQase_I"/>
    <property type="match status" value="1"/>
</dbReference>
<dbReference type="Pfam" id="PF18317">
    <property type="entry name" value="SDH_C"/>
    <property type="match status" value="1"/>
</dbReference>
<evidence type="ECO:0000259" key="3">
    <source>
        <dbReference type="Pfam" id="PF18317"/>
    </source>
</evidence>
<evidence type="ECO:0000313" key="5">
    <source>
        <dbReference type="Proteomes" id="UP001210211"/>
    </source>
</evidence>
<organism evidence="4 5">
    <name type="scientific">Rhynchospora tenuis</name>
    <dbReference type="NCBI Taxonomy" id="198213"/>
    <lineage>
        <taxon>Eukaryota</taxon>
        <taxon>Viridiplantae</taxon>
        <taxon>Streptophyta</taxon>
        <taxon>Embryophyta</taxon>
        <taxon>Tracheophyta</taxon>
        <taxon>Spermatophyta</taxon>
        <taxon>Magnoliopsida</taxon>
        <taxon>Liliopsida</taxon>
        <taxon>Poales</taxon>
        <taxon>Cyperaceae</taxon>
        <taxon>Cyperoideae</taxon>
        <taxon>Rhynchosporeae</taxon>
        <taxon>Rhynchospora</taxon>
    </lineage>
</organism>
<dbReference type="CDD" id="cd01065">
    <property type="entry name" value="NAD_bind_Shikimate_DH"/>
    <property type="match status" value="1"/>
</dbReference>
<dbReference type="PANTHER" id="PTHR21089:SF11">
    <property type="entry name" value="OS01G0375500 PROTEIN"/>
    <property type="match status" value="1"/>
</dbReference>
<keyword evidence="5" id="KW-1185">Reference proteome</keyword>
<dbReference type="SUPFAM" id="SSF53223">
    <property type="entry name" value="Aminoacid dehydrogenase-like, N-terminal domain"/>
    <property type="match status" value="1"/>
</dbReference>
<dbReference type="SUPFAM" id="SSF51735">
    <property type="entry name" value="NAD(P)-binding Rossmann-fold domains"/>
    <property type="match status" value="1"/>
</dbReference>
<dbReference type="Pfam" id="PF08501">
    <property type="entry name" value="Shikimate_dh_N"/>
    <property type="match status" value="1"/>
</dbReference>
<proteinExistence type="inferred from homology"/>
<dbReference type="Gene3D" id="3.40.50.10860">
    <property type="entry name" value="Leucine Dehydrogenase, chain A, domain 1"/>
    <property type="match status" value="1"/>
</dbReference>
<evidence type="ECO:0008006" key="6">
    <source>
        <dbReference type="Google" id="ProtNLM"/>
    </source>
</evidence>
<dbReference type="GO" id="GO:0004764">
    <property type="term" value="F:shikimate 3-dehydrogenase (NADP+) activity"/>
    <property type="evidence" value="ECO:0007669"/>
    <property type="project" value="InterPro"/>
</dbReference>
<dbReference type="GO" id="GO:0009423">
    <property type="term" value="P:chorismate biosynthetic process"/>
    <property type="evidence" value="ECO:0007669"/>
    <property type="project" value="TreeGrafter"/>
</dbReference>
<dbReference type="HAMAP" id="MF_00214">
    <property type="entry name" value="AroD"/>
    <property type="match status" value="1"/>
</dbReference>
<dbReference type="InterPro" id="IPR036291">
    <property type="entry name" value="NAD(P)-bd_dom_sf"/>
</dbReference>
<dbReference type="FunFam" id="3.40.50.720:FF:000172">
    <property type="entry name" value="Bifunctional 3-dehydroquinate dehydratase/shikimate dehydrogenase, chloroplastic"/>
    <property type="match status" value="1"/>
</dbReference>
<evidence type="ECO:0000259" key="1">
    <source>
        <dbReference type="Pfam" id="PF01488"/>
    </source>
</evidence>
<dbReference type="PANTHER" id="PTHR21089">
    <property type="entry name" value="SHIKIMATE DEHYDROGENASE"/>
    <property type="match status" value="1"/>
</dbReference>
<dbReference type="InterPro" id="IPR013708">
    <property type="entry name" value="Shikimate_DH-bd_N"/>
</dbReference>
<dbReference type="EMBL" id="JAMRDG010000001">
    <property type="protein sequence ID" value="KAJ3702014.1"/>
    <property type="molecule type" value="Genomic_DNA"/>
</dbReference>
<sequence>MTLVCAALVATTVEEMEKDMARAKSLGADLVEIRLDFLNHFQPDIDLPRLISNRPLPVLITYRPNWEGGQYQGDESTRFSVLRSAIELGAEYVDIELKAAERFISTISDKRPDNFKLIVSSHNYEFTPSCDELSELVVRIQSVGPDIVKIATKAVDICDVTRMFQVMVHCHAPMIGLAMSERGLMSSVLSPKFGGYLTFGKLDAEKESTPGQPTISELLDIYNIRQIGADTKVFGLIANPVKQSKSAILHNKSFKAVGFNGVYVPFLIDDVPKFLDTYLSPDFLGFSCSLPHKVTALHCCDIVDPIAMGRANVMMLTGSSAKGDTVSPLAGRLVVVAGAGGAAKAVAYGAKEKGARVVIANRTYERAVSLANLLGGQALRLADLATFHPEEGVILANATALGMYPNVDGTPIPKEALRFYDLVFDAVYAPRATRLLREAQESGVSIVSGVEMFIRQAFSQFQHFTGINAPESFMRETVLKYT</sequence>
<comment type="caution">
    <text evidence="4">The sequence shown here is derived from an EMBL/GenBank/DDBJ whole genome shotgun (WGS) entry which is preliminary data.</text>
</comment>
<dbReference type="Pfam" id="PF01487">
    <property type="entry name" value="DHquinase_I"/>
    <property type="match status" value="1"/>
</dbReference>
<dbReference type="InterPro" id="IPR001381">
    <property type="entry name" value="DHquinase_I"/>
</dbReference>
<dbReference type="InterPro" id="IPR022893">
    <property type="entry name" value="Shikimate_DH_fam"/>
</dbReference>
<dbReference type="InterPro" id="IPR046346">
    <property type="entry name" value="Aminoacid_DH-like_N_sf"/>
</dbReference>
<dbReference type="Proteomes" id="UP001210211">
    <property type="component" value="Unassembled WGS sequence"/>
</dbReference>
<dbReference type="GO" id="GO:0003855">
    <property type="term" value="F:3-dehydroquinate dehydratase activity"/>
    <property type="evidence" value="ECO:0007669"/>
    <property type="project" value="InterPro"/>
</dbReference>
<dbReference type="InterPro" id="IPR006151">
    <property type="entry name" value="Shikm_DH/Glu-tRNA_Rdtase"/>
</dbReference>
<feature type="domain" description="Shikimate dehydrogenase substrate binding N-terminal" evidence="2">
    <location>
        <begin position="236"/>
        <end position="307"/>
    </location>
</feature>
<evidence type="ECO:0000259" key="2">
    <source>
        <dbReference type="Pfam" id="PF08501"/>
    </source>
</evidence>
<evidence type="ECO:0000313" key="4">
    <source>
        <dbReference type="EMBL" id="KAJ3702014.1"/>
    </source>
</evidence>
<name>A0AAD5ZQF5_9POAL</name>
<feature type="domain" description="SDH C-terminal" evidence="3">
    <location>
        <begin position="449"/>
        <end position="479"/>
    </location>
</feature>
<dbReference type="FunFam" id="3.20.20.70:FF:000142">
    <property type="entry name" value="bifunctional 3-dehydroquinate dehydratase/shikimate dehydrogenase, chloroplastic"/>
    <property type="match status" value="1"/>
</dbReference>
<dbReference type="InterPro" id="IPR013785">
    <property type="entry name" value="Aldolase_TIM"/>
</dbReference>
<dbReference type="Pfam" id="PF01488">
    <property type="entry name" value="Shikimate_DH"/>
    <property type="match status" value="1"/>
</dbReference>
<dbReference type="SUPFAM" id="SSF51569">
    <property type="entry name" value="Aldolase"/>
    <property type="match status" value="1"/>
</dbReference>
<accession>A0AAD5ZQF5</accession>
<gene>
    <name evidence="4" type="ORF">LUZ61_005719</name>
</gene>
<protein>
    <recommendedName>
        <fullName evidence="6">Shikimate dehydrogenase</fullName>
    </recommendedName>
</protein>
<dbReference type="GO" id="GO:0019632">
    <property type="term" value="P:shikimate metabolic process"/>
    <property type="evidence" value="ECO:0007669"/>
    <property type="project" value="TreeGrafter"/>
</dbReference>
<dbReference type="Gene3D" id="3.40.50.720">
    <property type="entry name" value="NAD(P)-binding Rossmann-like Domain"/>
    <property type="match status" value="1"/>
</dbReference>
<dbReference type="NCBIfam" id="TIGR01093">
    <property type="entry name" value="aroD"/>
    <property type="match status" value="1"/>
</dbReference>
<reference evidence="4 5" key="1">
    <citation type="journal article" date="2022" name="Cell">
        <title>Repeat-based holocentromeres influence genome architecture and karyotype evolution.</title>
        <authorList>
            <person name="Hofstatter P.G."/>
            <person name="Thangavel G."/>
            <person name="Lux T."/>
            <person name="Neumann P."/>
            <person name="Vondrak T."/>
            <person name="Novak P."/>
            <person name="Zhang M."/>
            <person name="Costa L."/>
            <person name="Castellani M."/>
            <person name="Scott A."/>
            <person name="Toegelov H."/>
            <person name="Fuchs J."/>
            <person name="Mata-Sucre Y."/>
            <person name="Dias Y."/>
            <person name="Vanzela A.L.L."/>
            <person name="Huettel B."/>
            <person name="Almeida C.C.S."/>
            <person name="Simkova H."/>
            <person name="Souza G."/>
            <person name="Pedrosa-Harand A."/>
            <person name="Macas J."/>
            <person name="Mayer K.F.X."/>
            <person name="Houben A."/>
            <person name="Marques A."/>
        </authorList>
    </citation>
    <scope>NUCLEOTIDE SEQUENCE [LARGE SCALE GENOMIC DNA]</scope>
    <source>
        <strain evidence="4">RhyTen1mFocal</strain>
    </source>
</reference>
<dbReference type="AlphaFoldDB" id="A0AAD5ZQF5"/>